<name>A0A1G1WY17_9BACT</name>
<evidence type="ECO:0000313" key="3">
    <source>
        <dbReference type="Proteomes" id="UP000179279"/>
    </source>
</evidence>
<dbReference type="InterPro" id="IPR047525">
    <property type="entry name" value="TfoX-like"/>
</dbReference>
<dbReference type="AlphaFoldDB" id="A0A1G1WY17"/>
<evidence type="ECO:0000313" key="2">
    <source>
        <dbReference type="EMBL" id="OGY32615.1"/>
    </source>
</evidence>
<gene>
    <name evidence="2" type="ORF">A3A57_01260</name>
</gene>
<organism evidence="2 3">
    <name type="scientific">Candidatus Woykebacteria bacterium RIFCSPLOWO2_01_FULL_41_12</name>
    <dbReference type="NCBI Taxonomy" id="1802604"/>
    <lineage>
        <taxon>Bacteria</taxon>
        <taxon>Candidatus Woykeibacteriota</taxon>
    </lineage>
</organism>
<protein>
    <recommendedName>
        <fullName evidence="1">TfoX N-terminal domain-containing protein</fullName>
    </recommendedName>
</protein>
<dbReference type="EMBL" id="MHDA01000013">
    <property type="protein sequence ID" value="OGY32615.1"/>
    <property type="molecule type" value="Genomic_DNA"/>
</dbReference>
<dbReference type="Gene3D" id="3.30.1460.30">
    <property type="entry name" value="YgaC/TfoX-N like chaperone"/>
    <property type="match status" value="1"/>
</dbReference>
<proteinExistence type="predicted"/>
<dbReference type="PANTHER" id="PTHR36121">
    <property type="entry name" value="PROTEIN SXY"/>
    <property type="match status" value="1"/>
</dbReference>
<accession>A0A1G1WY17</accession>
<feature type="domain" description="TfoX N-terminal" evidence="1">
    <location>
        <begin position="14"/>
        <end position="105"/>
    </location>
</feature>
<dbReference type="Pfam" id="PF04993">
    <property type="entry name" value="TfoX_N"/>
    <property type="match status" value="1"/>
</dbReference>
<dbReference type="InterPro" id="IPR007076">
    <property type="entry name" value="TfoX_N"/>
</dbReference>
<dbReference type="Proteomes" id="UP000179279">
    <property type="component" value="Unassembled WGS sequence"/>
</dbReference>
<sequence length="113" mass="13048">MAKDDAFHEFVMNELFAGFDGITSRPMFGGFGIYQNGEFFALIDNGQLYFKVDEINQRDYEKYGSKPFVYTGHKGKQVTLSYWELPADVMDNHNLLRTYIEKSVAIAKKSKKK</sequence>
<dbReference type="PANTHER" id="PTHR36121:SF1">
    <property type="entry name" value="PROTEIN SXY"/>
    <property type="match status" value="1"/>
</dbReference>
<evidence type="ECO:0000259" key="1">
    <source>
        <dbReference type="Pfam" id="PF04993"/>
    </source>
</evidence>
<reference evidence="2 3" key="1">
    <citation type="journal article" date="2016" name="Nat. Commun.">
        <title>Thousands of microbial genomes shed light on interconnected biogeochemical processes in an aquifer system.</title>
        <authorList>
            <person name="Anantharaman K."/>
            <person name="Brown C.T."/>
            <person name="Hug L.A."/>
            <person name="Sharon I."/>
            <person name="Castelle C.J."/>
            <person name="Probst A.J."/>
            <person name="Thomas B.C."/>
            <person name="Singh A."/>
            <person name="Wilkins M.J."/>
            <person name="Karaoz U."/>
            <person name="Brodie E.L."/>
            <person name="Williams K.H."/>
            <person name="Hubbard S.S."/>
            <person name="Banfield J.F."/>
        </authorList>
    </citation>
    <scope>NUCLEOTIDE SEQUENCE [LARGE SCALE GENOMIC DNA]</scope>
</reference>
<dbReference type="SUPFAM" id="SSF159894">
    <property type="entry name" value="YgaC/TfoX-N like"/>
    <property type="match status" value="1"/>
</dbReference>
<comment type="caution">
    <text evidence="2">The sequence shown here is derived from an EMBL/GenBank/DDBJ whole genome shotgun (WGS) entry which is preliminary data.</text>
</comment>